<protein>
    <submittedName>
        <fullName evidence="2">Uncharacterized protein</fullName>
    </submittedName>
</protein>
<accession>A0A4S8JJL7</accession>
<name>A0A4S8JJL7_MUSBA</name>
<reference evidence="2 3" key="1">
    <citation type="journal article" date="2019" name="Nat. Plants">
        <title>Genome sequencing of Musa balbisiana reveals subgenome evolution and function divergence in polyploid bananas.</title>
        <authorList>
            <person name="Yao X."/>
        </authorList>
    </citation>
    <scope>NUCLEOTIDE SEQUENCE [LARGE SCALE GENOMIC DNA]</scope>
    <source>
        <strain evidence="3">cv. DH-PKW</strain>
        <tissue evidence="2">Leaves</tissue>
    </source>
</reference>
<keyword evidence="3" id="KW-1185">Reference proteome</keyword>
<feature type="region of interest" description="Disordered" evidence="1">
    <location>
        <begin position="1"/>
        <end position="32"/>
    </location>
</feature>
<dbReference type="EMBL" id="PYDT01000005">
    <property type="protein sequence ID" value="THU61322.1"/>
    <property type="molecule type" value="Genomic_DNA"/>
</dbReference>
<evidence type="ECO:0000256" key="1">
    <source>
        <dbReference type="SAM" id="MobiDB-lite"/>
    </source>
</evidence>
<gene>
    <name evidence="2" type="ORF">C4D60_Mb07t22070</name>
</gene>
<comment type="caution">
    <text evidence="2">The sequence shown here is derived from an EMBL/GenBank/DDBJ whole genome shotgun (WGS) entry which is preliminary data.</text>
</comment>
<feature type="compositionally biased region" description="Basic and acidic residues" evidence="1">
    <location>
        <begin position="1"/>
        <end position="11"/>
    </location>
</feature>
<sequence length="135" mass="13853">MEEHVRRRQVDGAEASLSNHSGGRAVAEESLDLLPPVPTNVRLFLGRDRQFGDVGRLALVCPKLDVAGGAGGQDPGAKELKDAAIAARAAASASSYSPPNLGSTTSATPSPRPAAAAPSPPPASFRPPIRWLGVP</sequence>
<evidence type="ECO:0000313" key="3">
    <source>
        <dbReference type="Proteomes" id="UP000317650"/>
    </source>
</evidence>
<dbReference type="AlphaFoldDB" id="A0A4S8JJL7"/>
<dbReference type="Proteomes" id="UP000317650">
    <property type="component" value="Chromosome 7"/>
</dbReference>
<evidence type="ECO:0000313" key="2">
    <source>
        <dbReference type="EMBL" id="THU61322.1"/>
    </source>
</evidence>
<organism evidence="2 3">
    <name type="scientific">Musa balbisiana</name>
    <name type="common">Banana</name>
    <dbReference type="NCBI Taxonomy" id="52838"/>
    <lineage>
        <taxon>Eukaryota</taxon>
        <taxon>Viridiplantae</taxon>
        <taxon>Streptophyta</taxon>
        <taxon>Embryophyta</taxon>
        <taxon>Tracheophyta</taxon>
        <taxon>Spermatophyta</taxon>
        <taxon>Magnoliopsida</taxon>
        <taxon>Liliopsida</taxon>
        <taxon>Zingiberales</taxon>
        <taxon>Musaceae</taxon>
        <taxon>Musa</taxon>
    </lineage>
</organism>
<feature type="compositionally biased region" description="Low complexity" evidence="1">
    <location>
        <begin position="88"/>
        <end position="117"/>
    </location>
</feature>
<feature type="region of interest" description="Disordered" evidence="1">
    <location>
        <begin position="88"/>
        <end position="135"/>
    </location>
</feature>
<proteinExistence type="predicted"/>